<dbReference type="InterPro" id="IPR009996">
    <property type="entry name" value="YycH"/>
</dbReference>
<keyword evidence="1" id="KW-1133">Transmembrane helix</keyword>
<dbReference type="Pfam" id="PF07435">
    <property type="entry name" value="YycH"/>
    <property type="match status" value="1"/>
</dbReference>
<dbReference type="Proteomes" id="UP000243650">
    <property type="component" value="Unassembled WGS sequence"/>
</dbReference>
<gene>
    <name evidence="3" type="ORF">C6I21_15270</name>
</gene>
<dbReference type="Gene3D" id="3.30.310.160">
    <property type="entry name" value="YycH protein, domain 2"/>
    <property type="match status" value="1"/>
</dbReference>
<dbReference type="AlphaFoldDB" id="A0A2P6MDL7"/>
<evidence type="ECO:0000259" key="2">
    <source>
        <dbReference type="Pfam" id="PF07435"/>
    </source>
</evidence>
<feature type="domain" description="Regulatory protein YycH" evidence="2">
    <location>
        <begin position="5"/>
        <end position="441"/>
    </location>
</feature>
<organism evidence="3 4">
    <name type="scientific">Alkalicoccus urumqiensis</name>
    <name type="common">Bacillus urumqiensis</name>
    <dbReference type="NCBI Taxonomy" id="1548213"/>
    <lineage>
        <taxon>Bacteria</taxon>
        <taxon>Bacillati</taxon>
        <taxon>Bacillota</taxon>
        <taxon>Bacilli</taxon>
        <taxon>Bacillales</taxon>
        <taxon>Bacillaceae</taxon>
        <taxon>Alkalicoccus</taxon>
    </lineage>
</organism>
<dbReference type="EMBL" id="PVNS01000018">
    <property type="protein sequence ID" value="PRO64367.1"/>
    <property type="molecule type" value="Genomic_DNA"/>
</dbReference>
<keyword evidence="1" id="KW-0472">Membrane</keyword>
<dbReference type="InterPro" id="IPR042274">
    <property type="entry name" value="YycH/YycI_2"/>
</dbReference>
<dbReference type="OrthoDB" id="2382185at2"/>
<evidence type="ECO:0000313" key="3">
    <source>
        <dbReference type="EMBL" id="PRO64367.1"/>
    </source>
</evidence>
<accession>A0A2P6MDL7</accession>
<sequence length="453" mass="51961">MPVIEHVKTAVLWTMVLTSLVLTWFVWTYQPAYSELDDPEEAFTEVESIGETKAFSELFYPSAVISHEEEASFLLQQSAENYVQLMEDLREVEIEAVEQTNGLTSEDLQSFNGLEIQFDSPLQERWLEQILTVPEEEGERGVLPSMEQADRILLTVTEEDDVVIRFIDLEGDNVYEAGTTLEAAELTGYTRNAGMQRIPVEARVFQPEEERVFQEIHYVPAERVEEELLTYNIIELEADTFVQSLFADPSIVQEYPEEGERYFTDGSRYMQLENDDTTLEYVQPDIVTGSLGASESVLRTSQEFVNGHSGWTDRYFMTSWSESGFNDQASYSLHMDGYPVLSADTNNPDHYMIQLTREGANITNYTRPMFRMSEEPLEIGTRIELPSFAEVESYIESEELFGLDVVENARIGYYMRVQNSIAVFEPSWYVEVRGQWQRITIPDAGTEVENGLE</sequence>
<keyword evidence="1" id="KW-0812">Transmembrane</keyword>
<keyword evidence="4" id="KW-1185">Reference proteome</keyword>
<dbReference type="RefSeq" id="WP_105960347.1">
    <property type="nucleotide sequence ID" value="NZ_PVNS01000018.1"/>
</dbReference>
<feature type="transmembrane region" description="Helical" evidence="1">
    <location>
        <begin position="7"/>
        <end position="27"/>
    </location>
</feature>
<protein>
    <recommendedName>
        <fullName evidence="2">Regulatory protein YycH domain-containing protein</fullName>
    </recommendedName>
</protein>
<evidence type="ECO:0000256" key="1">
    <source>
        <dbReference type="SAM" id="Phobius"/>
    </source>
</evidence>
<comment type="caution">
    <text evidence="3">The sequence shown here is derived from an EMBL/GenBank/DDBJ whole genome shotgun (WGS) entry which is preliminary data.</text>
</comment>
<dbReference type="CDD" id="cd15787">
    <property type="entry name" value="YycH_N"/>
    <property type="match status" value="1"/>
</dbReference>
<reference evidence="3 4" key="1">
    <citation type="submission" date="2018-03" db="EMBL/GenBank/DDBJ databases">
        <title>Bacillus urumqiensis sp. nov., a moderately haloalkaliphilic bacterium isolated from a salt lake.</title>
        <authorList>
            <person name="Zhao B."/>
            <person name="Liao Z."/>
        </authorList>
    </citation>
    <scope>NUCLEOTIDE SEQUENCE [LARGE SCALE GENOMIC DNA]</scope>
    <source>
        <strain evidence="3 4">BZ-SZ-XJ18</strain>
    </source>
</reference>
<evidence type="ECO:0000313" key="4">
    <source>
        <dbReference type="Proteomes" id="UP000243650"/>
    </source>
</evidence>
<name>A0A2P6MDL7_ALKUR</name>
<proteinExistence type="predicted"/>